<dbReference type="PANTHER" id="PTHR11851:SF49">
    <property type="entry name" value="MITOCHONDRIAL-PROCESSING PEPTIDASE SUBUNIT ALPHA"/>
    <property type="match status" value="1"/>
</dbReference>
<evidence type="ECO:0000256" key="2">
    <source>
        <dbReference type="ARBA" id="ARBA00007261"/>
    </source>
</evidence>
<feature type="region of interest" description="Disordered" evidence="4">
    <location>
        <begin position="435"/>
        <end position="471"/>
    </location>
</feature>
<evidence type="ECO:0000259" key="7">
    <source>
        <dbReference type="Pfam" id="PF05193"/>
    </source>
</evidence>
<dbReference type="PROSITE" id="PS00143">
    <property type="entry name" value="INSULINASE"/>
    <property type="match status" value="1"/>
</dbReference>
<feature type="domain" description="Peptidase M16 N-terminal" evidence="6">
    <location>
        <begin position="47"/>
        <end position="188"/>
    </location>
</feature>
<accession>V2VUC1</accession>
<comment type="caution">
    <text evidence="8">The sequence shown here is derived from an EMBL/GenBank/DDBJ whole genome shotgun (WGS) entry which is preliminary data.</text>
</comment>
<dbReference type="SUPFAM" id="SSF63411">
    <property type="entry name" value="LuxS/MPP-like metallohydrolase"/>
    <property type="match status" value="4"/>
</dbReference>
<dbReference type="RefSeq" id="WP_004900091.1">
    <property type="nucleotide sequence ID" value="NZ_BBTI01000002.1"/>
</dbReference>
<evidence type="ECO:0000256" key="1">
    <source>
        <dbReference type="ARBA" id="ARBA00001947"/>
    </source>
</evidence>
<feature type="domain" description="Peptidase M16 C-terminal" evidence="7">
    <location>
        <begin position="669"/>
        <end position="848"/>
    </location>
</feature>
<dbReference type="InterPro" id="IPR007863">
    <property type="entry name" value="Peptidase_M16_C"/>
</dbReference>
<dbReference type="InterPro" id="IPR050361">
    <property type="entry name" value="MPP/UQCRC_Complex"/>
</dbReference>
<dbReference type="Gene3D" id="3.30.830.10">
    <property type="entry name" value="Metalloenzyme, LuxS/M16 peptidase-like"/>
    <property type="match status" value="4"/>
</dbReference>
<comment type="similarity">
    <text evidence="2 3">Belongs to the peptidase M16 family.</text>
</comment>
<dbReference type="EMBL" id="AYEU01000006">
    <property type="protein sequence ID" value="ESK51319.1"/>
    <property type="molecule type" value="Genomic_DNA"/>
</dbReference>
<gene>
    <name evidence="8" type="ORF">P255_01829</name>
</gene>
<name>V2VUC1_9GAMM</name>
<evidence type="ECO:0000256" key="3">
    <source>
        <dbReference type="RuleBase" id="RU004447"/>
    </source>
</evidence>
<dbReference type="GO" id="GO:0006508">
    <property type="term" value="P:proteolysis"/>
    <property type="evidence" value="ECO:0007669"/>
    <property type="project" value="InterPro"/>
</dbReference>
<dbReference type="HOGENOM" id="CLU_007487_1_1_6"/>
<dbReference type="PATRIC" id="fig|1341683.3.peg.1817"/>
<keyword evidence="5" id="KW-0732">Signal</keyword>
<organism evidence="8 9">
    <name type="scientific">Acinetobacter brisouii CIP 110357</name>
    <dbReference type="NCBI Taxonomy" id="1341683"/>
    <lineage>
        <taxon>Bacteria</taxon>
        <taxon>Pseudomonadati</taxon>
        <taxon>Pseudomonadota</taxon>
        <taxon>Gammaproteobacteria</taxon>
        <taxon>Moraxellales</taxon>
        <taxon>Moraxellaceae</taxon>
        <taxon>Acinetobacter</taxon>
    </lineage>
</organism>
<evidence type="ECO:0000313" key="8">
    <source>
        <dbReference type="EMBL" id="ESK51319.1"/>
    </source>
</evidence>
<sequence>MLIRLKKLTWSLCLIGVSTATFAQTVLVRSQHQINEYQLDNGLRVILAPNNNENKVFMNTVYLTGSLNDPQGKGGLAHLLEHLAFKGTQDVQGEEFQRRLDQYTLATNASTDYYSTKYTNIIRPDQKAIDQVLYLEAQRMDKLVLQQKFVPSEIETVRRERELRLDQPFAVLMDQMFKAAYGNRDLGRLPIGDLNELKSIQMKELNQFYRKWYAPNNAVMVITGKFDQAQVLQRIEQNFGKIQAHAVPVMAKVPLLDASKIQQRQLSVQKGSDLAKVNMYLNGRNLKIQPVLTVAPYLYTLQPSGQLYKAMVETGMTTTVQSTTWLDQDFNVVFMGAIYAPTQDAQKISKNLAQDIETPAHFNDADLNRVKSVFKNQADSIATNAVALGNRLSDYVVSSHGHWEQYFNDVQAVQNLSTQQVNQSLNTFFQPQHRISGDIQPTPDSQKKAMQLQPSQPKKTLQATQSTDSEPVKNIQQYQQEIQDYLTRSKQHLQTTERQIQRGKLKNGLRYALFSVPTHDNKVYATISLNFGTEKSLWNKGQILDLTAYLLLRGSDQQTLQQVMDQSIAADGQATAVSQDNGMLIQIQANKQHFADYFQYIVGIMQHPSFEQSQFDLIKSQSLASLNRPYTEPETVAALTMSRLVEQYAAGDLRYHFEPEQVKQQLQAVTQPQVQQLYRQFMGFNHAELAMTGEFNAKQMHDLITRQFATWSSKQSYQRLSSKYKSYPATQIHALAEQREFGNYQGLLVLPVGIDDADAPALQVLSYILGDSQLSSRLGQELREKNHLVYGFSSDLNLDLHDSVGVLTIQANYTANKAAQTSQAVHHVLQDLIQNGITPQELAAAKANILKQRVTSLEDSRIIHQMLNSQLERGKTMLSREQRDQAIARLNKADVDSVIKKYIQLDHYVEVMADQYGQQQTDLKVAALGK</sequence>
<evidence type="ECO:0000256" key="4">
    <source>
        <dbReference type="SAM" id="MobiDB-lite"/>
    </source>
</evidence>
<dbReference type="Pfam" id="PF00675">
    <property type="entry name" value="Peptidase_M16"/>
    <property type="match status" value="1"/>
</dbReference>
<comment type="cofactor">
    <cofactor evidence="1">
        <name>Zn(2+)</name>
        <dbReference type="ChEBI" id="CHEBI:29105"/>
    </cofactor>
</comment>
<dbReference type="InterPro" id="IPR011765">
    <property type="entry name" value="Pept_M16_N"/>
</dbReference>
<feature type="chain" id="PRO_5004711481" description="Peptidase M16 N-terminal domain-containing protein" evidence="5">
    <location>
        <begin position="24"/>
        <end position="930"/>
    </location>
</feature>
<proteinExistence type="inferred from homology"/>
<dbReference type="STRING" id="396323.VH98_01820"/>
<evidence type="ECO:0008006" key="10">
    <source>
        <dbReference type="Google" id="ProtNLM"/>
    </source>
</evidence>
<evidence type="ECO:0000259" key="6">
    <source>
        <dbReference type="Pfam" id="PF00675"/>
    </source>
</evidence>
<evidence type="ECO:0000313" key="9">
    <source>
        <dbReference type="Proteomes" id="UP000018418"/>
    </source>
</evidence>
<keyword evidence="9" id="KW-1185">Reference proteome</keyword>
<dbReference type="GO" id="GO:0004222">
    <property type="term" value="F:metalloendopeptidase activity"/>
    <property type="evidence" value="ECO:0007669"/>
    <property type="project" value="InterPro"/>
</dbReference>
<protein>
    <recommendedName>
        <fullName evidence="10">Peptidase M16 N-terminal domain-containing protein</fullName>
    </recommendedName>
</protein>
<reference evidence="8 9" key="1">
    <citation type="submission" date="2013-10" db="EMBL/GenBank/DDBJ databases">
        <title>The Genome Sequence of Acinetobacter brisouii CIP 110357.</title>
        <authorList>
            <consortium name="The Broad Institute Genomics Platform"/>
            <consortium name="The Broad Institute Genome Sequencing Center for Infectious Disease"/>
            <person name="Cerqueira G."/>
            <person name="Feldgarden M."/>
            <person name="Courvalin P."/>
            <person name="Grillot-Courvalin C."/>
            <person name="Clermont D."/>
            <person name="Rocha E."/>
            <person name="Yoon E.-J."/>
            <person name="Nemec A."/>
            <person name="Young S.K."/>
            <person name="Zeng Q."/>
            <person name="Gargeya S."/>
            <person name="Fitzgerald M."/>
            <person name="Abouelleil A."/>
            <person name="Alvarado L."/>
            <person name="Berlin A.M."/>
            <person name="Chapman S.B."/>
            <person name="Gainer-Dewar J."/>
            <person name="Goldberg J."/>
            <person name="Gnerre S."/>
            <person name="Griggs A."/>
            <person name="Gujja S."/>
            <person name="Hansen M."/>
            <person name="Howarth C."/>
            <person name="Imamovic A."/>
            <person name="Ireland A."/>
            <person name="Larimer J."/>
            <person name="McCowan C."/>
            <person name="Murphy C."/>
            <person name="Pearson M."/>
            <person name="Poon T.W."/>
            <person name="Priest M."/>
            <person name="Roberts A."/>
            <person name="Saif S."/>
            <person name="Shea T."/>
            <person name="Sykes S."/>
            <person name="Wortman J."/>
            <person name="Nusbaum C."/>
            <person name="Birren B."/>
        </authorList>
    </citation>
    <scope>NUCLEOTIDE SEQUENCE [LARGE SCALE GENOMIC DNA]</scope>
    <source>
        <strain evidence="8 9">CIP 110357</strain>
    </source>
</reference>
<feature type="compositionally biased region" description="Polar residues" evidence="4">
    <location>
        <begin position="452"/>
        <end position="471"/>
    </location>
</feature>
<dbReference type="PANTHER" id="PTHR11851">
    <property type="entry name" value="METALLOPROTEASE"/>
    <property type="match status" value="1"/>
</dbReference>
<dbReference type="InterPro" id="IPR011249">
    <property type="entry name" value="Metalloenz_LuxS/M16"/>
</dbReference>
<dbReference type="GO" id="GO:0046872">
    <property type="term" value="F:metal ion binding"/>
    <property type="evidence" value="ECO:0007669"/>
    <property type="project" value="InterPro"/>
</dbReference>
<dbReference type="AlphaFoldDB" id="V2VUC1"/>
<dbReference type="OrthoDB" id="9811314at2"/>
<feature type="domain" description="Peptidase M16 C-terminal" evidence="7">
    <location>
        <begin position="200"/>
        <end position="372"/>
    </location>
</feature>
<evidence type="ECO:0000256" key="5">
    <source>
        <dbReference type="SAM" id="SignalP"/>
    </source>
</evidence>
<dbReference type="Proteomes" id="UP000018418">
    <property type="component" value="Unassembled WGS sequence"/>
</dbReference>
<dbReference type="InterPro" id="IPR001431">
    <property type="entry name" value="Pept_M16_Zn_BS"/>
</dbReference>
<feature type="signal peptide" evidence="5">
    <location>
        <begin position="1"/>
        <end position="23"/>
    </location>
</feature>
<dbReference type="Pfam" id="PF05193">
    <property type="entry name" value="Peptidase_M16_C"/>
    <property type="match status" value="2"/>
</dbReference>